<organism evidence="1">
    <name type="scientific">Loa loa</name>
    <name type="common">Eye worm</name>
    <name type="synonym">Filaria loa</name>
    <dbReference type="NCBI Taxonomy" id="7209"/>
    <lineage>
        <taxon>Eukaryota</taxon>
        <taxon>Metazoa</taxon>
        <taxon>Ecdysozoa</taxon>
        <taxon>Nematoda</taxon>
        <taxon>Chromadorea</taxon>
        <taxon>Rhabditida</taxon>
        <taxon>Spirurina</taxon>
        <taxon>Spiruromorpha</taxon>
        <taxon>Filarioidea</taxon>
        <taxon>Onchocercidae</taxon>
        <taxon>Loa</taxon>
    </lineage>
</organism>
<dbReference type="InParanoid" id="A0A1S0TQS9"/>
<reference evidence="1" key="1">
    <citation type="submission" date="2012-04" db="EMBL/GenBank/DDBJ databases">
        <title>The Genome Sequence of Loa loa.</title>
        <authorList>
            <consortium name="The Broad Institute Genome Sequencing Platform"/>
            <consortium name="Broad Institute Genome Sequencing Center for Infectious Disease"/>
            <person name="Nutman T.B."/>
            <person name="Fink D.L."/>
            <person name="Russ C."/>
            <person name="Young S."/>
            <person name="Zeng Q."/>
            <person name="Gargeya S."/>
            <person name="Alvarado L."/>
            <person name="Berlin A."/>
            <person name="Chapman S.B."/>
            <person name="Chen Z."/>
            <person name="Freedman E."/>
            <person name="Gellesch M."/>
            <person name="Goldberg J."/>
            <person name="Griggs A."/>
            <person name="Gujja S."/>
            <person name="Heilman E.R."/>
            <person name="Heiman D."/>
            <person name="Howarth C."/>
            <person name="Mehta T."/>
            <person name="Neiman D."/>
            <person name="Pearson M."/>
            <person name="Roberts A."/>
            <person name="Saif S."/>
            <person name="Shea T."/>
            <person name="Shenoy N."/>
            <person name="Sisk P."/>
            <person name="Stolte C."/>
            <person name="Sykes S."/>
            <person name="White J."/>
            <person name="Yandava C."/>
            <person name="Haas B."/>
            <person name="Henn M.R."/>
            <person name="Nusbaum C."/>
            <person name="Birren B."/>
        </authorList>
    </citation>
    <scope>NUCLEOTIDE SEQUENCE [LARGE SCALE GENOMIC DNA]</scope>
</reference>
<dbReference type="EMBL" id="JH712091">
    <property type="protein sequence ID" value="EFO18598.1"/>
    <property type="molecule type" value="Genomic_DNA"/>
</dbReference>
<name>A0A1S0TQS9_LOALO</name>
<dbReference type="KEGG" id="loa:LOAG_09897"/>
<protein>
    <submittedName>
        <fullName evidence="1">Uncharacterized protein</fullName>
    </submittedName>
</protein>
<accession>A0A1S0TQS9</accession>
<dbReference type="GeneID" id="9947337"/>
<dbReference type="CTD" id="9947337"/>
<evidence type="ECO:0000313" key="1">
    <source>
        <dbReference type="EMBL" id="EFO18598.1"/>
    </source>
</evidence>
<proteinExistence type="predicted"/>
<sequence length="62" mass="7011">MNRRIVRGSIVIILCRDVPCARPQNSPNFRAKGEDNFWRKKDAGEYELGALNCRNASCISLS</sequence>
<dbReference type="RefSeq" id="XP_003145472.1">
    <property type="nucleotide sequence ID" value="XM_003145424.1"/>
</dbReference>
<dbReference type="AlphaFoldDB" id="A0A1S0TQS9"/>
<gene>
    <name evidence="1" type="ORF">LOAG_09897</name>
</gene>